<dbReference type="AlphaFoldDB" id="A0A0F8DND3"/>
<evidence type="ECO:0000313" key="1">
    <source>
        <dbReference type="EMBL" id="KKG29867.1"/>
    </source>
</evidence>
<dbReference type="PATRIC" id="fig|2209.62.peg.1825"/>
<gene>
    <name evidence="1" type="ORF">DU30_08595</name>
</gene>
<dbReference type="Proteomes" id="UP000034298">
    <property type="component" value="Unassembled WGS sequence"/>
</dbReference>
<dbReference type="EMBL" id="JJPC01000167">
    <property type="protein sequence ID" value="KKG29867.1"/>
    <property type="molecule type" value="Genomic_DNA"/>
</dbReference>
<proteinExistence type="predicted"/>
<name>A0A0F8DND3_METMZ</name>
<comment type="caution">
    <text evidence="1">The sequence shown here is derived from an EMBL/GenBank/DDBJ whole genome shotgun (WGS) entry which is preliminary data.</text>
</comment>
<evidence type="ECO:0000313" key="2">
    <source>
        <dbReference type="Proteomes" id="UP000034298"/>
    </source>
</evidence>
<protein>
    <submittedName>
        <fullName evidence="1">Uncharacterized protein</fullName>
    </submittedName>
</protein>
<organism evidence="1 2">
    <name type="scientific">Methanosarcina mazei</name>
    <name type="common">Methanosarcina frisia</name>
    <dbReference type="NCBI Taxonomy" id="2209"/>
    <lineage>
        <taxon>Archaea</taxon>
        <taxon>Methanobacteriati</taxon>
        <taxon>Methanobacteriota</taxon>
        <taxon>Stenosarchaea group</taxon>
        <taxon>Methanomicrobia</taxon>
        <taxon>Methanosarcinales</taxon>
        <taxon>Methanosarcinaceae</taxon>
        <taxon>Methanosarcina</taxon>
    </lineage>
</organism>
<reference evidence="1 2" key="1">
    <citation type="journal article" date="2015" name="ISME J.">
        <title>Genomic and phenotypic differentiation among Methanosarcina mazei populations from Columbia River sediment.</title>
        <authorList>
            <person name="Youngblut N.D."/>
            <person name="Wirth J.S."/>
            <person name="Henriksen J.R."/>
            <person name="Smith M."/>
            <person name="Simon H."/>
            <person name="Metcalf W.W."/>
            <person name="Whitaker R.J."/>
        </authorList>
    </citation>
    <scope>NUCLEOTIDE SEQUENCE [LARGE SCALE GENOMIC DNA]</scope>
    <source>
        <strain evidence="1 2">3.F.A.1B.1</strain>
    </source>
</reference>
<sequence>MDTYVSGLKVAPKVSITIRNLELGKPYVFPLGSKIARSNNDTDGRGCDKKQKPVCNEQDRDFCPDVKAC</sequence>
<accession>A0A0F8DND3</accession>